<dbReference type="AlphaFoldDB" id="A0A6J6K8N3"/>
<proteinExistence type="predicted"/>
<gene>
    <name evidence="1" type="ORF">UFOPK2169_00430</name>
</gene>
<sequence>MDDVTVFPFTAVLESKVASPETVSASPEIRLSVYVTDAMFVPSYNLFVGVTVTFKVRGWIVAVVVVDVAYV</sequence>
<accession>A0A6J6K8N3</accession>
<reference evidence="1" key="1">
    <citation type="submission" date="2020-05" db="EMBL/GenBank/DDBJ databases">
        <authorList>
            <person name="Chiriac C."/>
            <person name="Salcher M."/>
            <person name="Ghai R."/>
            <person name="Kavagutti S V."/>
        </authorList>
    </citation>
    <scope>NUCLEOTIDE SEQUENCE</scope>
</reference>
<organism evidence="1">
    <name type="scientific">freshwater metagenome</name>
    <dbReference type="NCBI Taxonomy" id="449393"/>
    <lineage>
        <taxon>unclassified sequences</taxon>
        <taxon>metagenomes</taxon>
        <taxon>ecological metagenomes</taxon>
    </lineage>
</organism>
<dbReference type="EMBL" id="CAEZWE010000010">
    <property type="protein sequence ID" value="CAB4645712.1"/>
    <property type="molecule type" value="Genomic_DNA"/>
</dbReference>
<protein>
    <submittedName>
        <fullName evidence="1">Unannotated protein</fullName>
    </submittedName>
</protein>
<evidence type="ECO:0000313" key="1">
    <source>
        <dbReference type="EMBL" id="CAB4645712.1"/>
    </source>
</evidence>
<name>A0A6J6K8N3_9ZZZZ</name>